<feature type="non-terminal residue" evidence="1">
    <location>
        <position position="1"/>
    </location>
</feature>
<proteinExistence type="predicted"/>
<protein>
    <submittedName>
        <fullName evidence="1">37549_t:CDS:1</fullName>
    </submittedName>
</protein>
<organism evidence="1 2">
    <name type="scientific">Gigaspora margarita</name>
    <dbReference type="NCBI Taxonomy" id="4874"/>
    <lineage>
        <taxon>Eukaryota</taxon>
        <taxon>Fungi</taxon>
        <taxon>Fungi incertae sedis</taxon>
        <taxon>Mucoromycota</taxon>
        <taxon>Glomeromycotina</taxon>
        <taxon>Glomeromycetes</taxon>
        <taxon>Diversisporales</taxon>
        <taxon>Gigasporaceae</taxon>
        <taxon>Gigaspora</taxon>
    </lineage>
</organism>
<comment type="caution">
    <text evidence="1">The sequence shown here is derived from an EMBL/GenBank/DDBJ whole genome shotgun (WGS) entry which is preliminary data.</text>
</comment>
<evidence type="ECO:0000313" key="1">
    <source>
        <dbReference type="EMBL" id="CAG8814305.1"/>
    </source>
</evidence>
<dbReference type="EMBL" id="CAJVQB010029602">
    <property type="protein sequence ID" value="CAG8814305.1"/>
    <property type="molecule type" value="Genomic_DNA"/>
</dbReference>
<keyword evidence="2" id="KW-1185">Reference proteome</keyword>
<dbReference type="Proteomes" id="UP000789901">
    <property type="component" value="Unassembled WGS sequence"/>
</dbReference>
<sequence>ELYDLIRKQNISNILLTKKVYAIGPYIQENETMPYIACWSAEPLDNFMLEEIFNLFHDEYDVTYHLIDARYMDDDHDSSSNNTMTNNINVCNNILTTNSVIVKKEFIKVASNRKVETKDKKYSQDFNIANNIWTRINFDLHKNQNYLEVILDLKNIGVSEFLSESYQDSNSHVYYYIDSVNIKIIPISSDSDRICISIKERHSPQIPDKVTYSKSTENSVTFKSGYPANIGIEIGVKRGESVSLSLDEWYFESTKGNKGVQQKYEFKNGGILKNEFYRKKFLARDLFFNCWYIFEKIKGFKILITQTLGYAKRSNFFNV</sequence>
<gene>
    <name evidence="1" type="ORF">GMARGA_LOCUS26016</name>
</gene>
<reference evidence="1 2" key="1">
    <citation type="submission" date="2021-06" db="EMBL/GenBank/DDBJ databases">
        <authorList>
            <person name="Kallberg Y."/>
            <person name="Tangrot J."/>
            <person name="Rosling A."/>
        </authorList>
    </citation>
    <scope>NUCLEOTIDE SEQUENCE [LARGE SCALE GENOMIC DNA]</scope>
    <source>
        <strain evidence="1 2">120-4 pot B 10/14</strain>
    </source>
</reference>
<accession>A0ABN7W3P7</accession>
<name>A0ABN7W3P7_GIGMA</name>
<evidence type="ECO:0000313" key="2">
    <source>
        <dbReference type="Proteomes" id="UP000789901"/>
    </source>
</evidence>